<keyword evidence="3" id="KW-0140">cGMP</keyword>
<feature type="domain" description="PDEase" evidence="11">
    <location>
        <begin position="294"/>
        <end position="626"/>
    </location>
</feature>
<dbReference type="GO" id="GO:0004114">
    <property type="term" value="F:3',5'-cyclic-nucleotide phosphodiesterase activity"/>
    <property type="evidence" value="ECO:0007669"/>
    <property type="project" value="UniProtKB-EC"/>
</dbReference>
<dbReference type="CDD" id="cd00077">
    <property type="entry name" value="HDc"/>
    <property type="match status" value="1"/>
</dbReference>
<dbReference type="SUPFAM" id="SSF55781">
    <property type="entry name" value="GAF domain-like"/>
    <property type="match status" value="1"/>
</dbReference>
<gene>
    <name evidence="12" type="ORF">CAMP_LOCUS8532</name>
</gene>
<dbReference type="InterPro" id="IPR036971">
    <property type="entry name" value="PDEase_catalytic_dom_sf"/>
</dbReference>
<keyword evidence="5 9" id="KW-0378">Hydrolase</keyword>
<dbReference type="AlphaFoldDB" id="A0A9P1IIW6"/>
<dbReference type="InterPro" id="IPR003607">
    <property type="entry name" value="HD/PDEase_dom"/>
</dbReference>
<feature type="binding site" evidence="8">
    <location>
        <position position="420"/>
    </location>
    <ligand>
        <name>Zn(2+)</name>
        <dbReference type="ChEBI" id="CHEBI:29105"/>
        <label>1</label>
    </ligand>
</feature>
<organism evidence="12 13">
    <name type="scientific">Caenorhabditis angaria</name>
    <dbReference type="NCBI Taxonomy" id="860376"/>
    <lineage>
        <taxon>Eukaryota</taxon>
        <taxon>Metazoa</taxon>
        <taxon>Ecdysozoa</taxon>
        <taxon>Nematoda</taxon>
        <taxon>Chromadorea</taxon>
        <taxon>Rhabditida</taxon>
        <taxon>Rhabditina</taxon>
        <taxon>Rhabditomorpha</taxon>
        <taxon>Rhabditoidea</taxon>
        <taxon>Rhabditidae</taxon>
        <taxon>Peloderinae</taxon>
        <taxon>Caenorhabditis</taxon>
    </lineage>
</organism>
<dbReference type="FunFam" id="1.10.1300.10:FF:000003">
    <property type="entry name" value="Phosphodiesterase"/>
    <property type="match status" value="1"/>
</dbReference>
<dbReference type="EMBL" id="CANHGI010000003">
    <property type="protein sequence ID" value="CAI5445895.1"/>
    <property type="molecule type" value="Genomic_DNA"/>
</dbReference>
<dbReference type="EC" id="3.1.4.-" evidence="9"/>
<dbReference type="Gene3D" id="1.10.1300.10">
    <property type="entry name" value="3'5'-cyclic nucleotide phosphodiesterase, catalytic domain"/>
    <property type="match status" value="1"/>
</dbReference>
<dbReference type="InterPro" id="IPR023174">
    <property type="entry name" value="PDEase_CS"/>
</dbReference>
<feature type="region of interest" description="Disordered" evidence="10">
    <location>
        <begin position="769"/>
        <end position="788"/>
    </location>
</feature>
<reference evidence="12" key="1">
    <citation type="submission" date="2022-11" db="EMBL/GenBank/DDBJ databases">
        <authorList>
            <person name="Kikuchi T."/>
        </authorList>
    </citation>
    <scope>NUCLEOTIDE SEQUENCE</scope>
    <source>
        <strain evidence="12">PS1010</strain>
    </source>
</reference>
<keyword evidence="4 8" id="KW-0479">Metal-binding</keyword>
<dbReference type="GO" id="GO:0042542">
    <property type="term" value="P:response to hydrogen peroxide"/>
    <property type="evidence" value="ECO:0007669"/>
    <property type="project" value="UniProtKB-ARBA"/>
</dbReference>
<dbReference type="InterPro" id="IPR002073">
    <property type="entry name" value="PDEase_catalytic_dom"/>
</dbReference>
<dbReference type="GO" id="GO:0008340">
    <property type="term" value="P:determination of adult lifespan"/>
    <property type="evidence" value="ECO:0007669"/>
    <property type="project" value="UniProtKB-ARBA"/>
</dbReference>
<dbReference type="Gene3D" id="3.30.450.40">
    <property type="match status" value="1"/>
</dbReference>
<evidence type="ECO:0000256" key="1">
    <source>
        <dbReference type="ARBA" id="ARBA00001073"/>
    </source>
</evidence>
<comment type="catalytic activity">
    <reaction evidence="1">
        <text>a nucleoside 3',5'-cyclic phosphate + H2O = a nucleoside 5'-phosphate + H(+)</text>
        <dbReference type="Rhea" id="RHEA:14653"/>
        <dbReference type="ChEBI" id="CHEBI:15377"/>
        <dbReference type="ChEBI" id="CHEBI:15378"/>
        <dbReference type="ChEBI" id="CHEBI:57867"/>
        <dbReference type="ChEBI" id="CHEBI:58464"/>
        <dbReference type="EC" id="3.1.4.17"/>
    </reaction>
</comment>
<dbReference type="PANTHER" id="PTHR11347">
    <property type="entry name" value="CYCLIC NUCLEOTIDE PHOSPHODIESTERASE"/>
    <property type="match status" value="1"/>
</dbReference>
<keyword evidence="13" id="KW-1185">Reference proteome</keyword>
<evidence type="ECO:0000256" key="2">
    <source>
        <dbReference type="ARBA" id="ARBA00007648"/>
    </source>
</evidence>
<feature type="binding site" evidence="7">
    <location>
        <position position="421"/>
    </location>
    <ligand>
        <name>AMP</name>
        <dbReference type="ChEBI" id="CHEBI:456215"/>
    </ligand>
</feature>
<dbReference type="GO" id="GO:0010446">
    <property type="term" value="P:response to alkaline pH"/>
    <property type="evidence" value="ECO:0007669"/>
    <property type="project" value="UniProtKB-ARBA"/>
</dbReference>
<sequence length="788" mass="89206">MVSSRRNSTTNISSSTPSMSTAQQESGDDKPSTSKMSSEEKVDSPPIWRKFSHPPFNNNRNMQLQLANNRGTKDDWGASLRYAINEEQSTSLGPTVDSAETSSISSDTTVATPVISPSVYERFIVLSDNLTDLVKAVMEEAKKNTDAESCSLFLIDEENNELVANVFDNANEEIKELRVPVGDGVVGCVAKTRTMMNVKDAKKCPFFYAQVDELTGYHTKNILCFPIIDNSGALVGVGELCNKQSENSKGFTRTDEKYAKNFASYCANSIAHCLFYKKIQEASTRSHMATEMMVQGSHLKIAEDDIQRLLKDPLRDWRYFNQNFNDFSFAPRNIGENHFHKASMMFFEDLGFTTRYRINKRKLSYLVLRISAGYRTVPYHNWSHAFAVAHFCWLMMRTEACTNALTDLERLSLIIACLCHDIDHRGTTNSFQLQSKTPLAQLYSSEGSVLERHHYAQTVSILHMPECDILEQLTTLQYRTVLSNIREIILATDIAAHLKKASRIHDMVEIGYNPMSNDHHYLLTCLIMTASDLSDQSKNFNNAKLIAENIYKEFFAQGDLEAEIGVTPLEMMDREKAFVPQVQLEFLDSIGLPVFKMLAEIIPDGKSTYDAIRANQLCWNALKEEIQSSDSGVRQCLTYLKDEDIERKVIEKVRETDPRAAEIASKRFNTITSNGHVPSTSTDIFEGYLEEYQNPIDQICMPNHNNNHEEQPVMRLLPKKNSTKKATEEAALLKQPDCDGLLLNRRARPRRLWRRACQLARSVSESCASCSPMPNRRQISSEDDSESA</sequence>
<dbReference type="GO" id="GO:0046872">
    <property type="term" value="F:metal ion binding"/>
    <property type="evidence" value="ECO:0007669"/>
    <property type="project" value="UniProtKB-KW"/>
</dbReference>
<evidence type="ECO:0000256" key="8">
    <source>
        <dbReference type="PIRSR" id="PIRSR623088-3"/>
    </source>
</evidence>
<dbReference type="PROSITE" id="PS00126">
    <property type="entry name" value="PDEASE_I_1"/>
    <property type="match status" value="1"/>
</dbReference>
<feature type="binding site" evidence="7">
    <location>
        <position position="583"/>
    </location>
    <ligand>
        <name>AMP</name>
        <dbReference type="ChEBI" id="CHEBI:456215"/>
    </ligand>
</feature>
<comment type="caution">
    <text evidence="12">The sequence shown here is derived from an EMBL/GenBank/DDBJ whole genome shotgun (WGS) entry which is preliminary data.</text>
</comment>
<evidence type="ECO:0000256" key="5">
    <source>
        <dbReference type="ARBA" id="ARBA00022801"/>
    </source>
</evidence>
<evidence type="ECO:0000313" key="13">
    <source>
        <dbReference type="Proteomes" id="UP001152747"/>
    </source>
</evidence>
<evidence type="ECO:0000313" key="12">
    <source>
        <dbReference type="EMBL" id="CAI5445895.1"/>
    </source>
</evidence>
<dbReference type="GO" id="GO:0010628">
    <property type="term" value="P:positive regulation of gene expression"/>
    <property type="evidence" value="ECO:0007669"/>
    <property type="project" value="UniProtKB-ARBA"/>
</dbReference>
<dbReference type="Pfam" id="PF01590">
    <property type="entry name" value="GAF"/>
    <property type="match status" value="1"/>
</dbReference>
<dbReference type="GO" id="GO:0006935">
    <property type="term" value="P:chemotaxis"/>
    <property type="evidence" value="ECO:0007669"/>
    <property type="project" value="UniProtKB-ARBA"/>
</dbReference>
<feature type="active site" description="Proton donor" evidence="6">
    <location>
        <position position="380"/>
    </location>
</feature>
<accession>A0A9P1IIW6</accession>
<dbReference type="InterPro" id="IPR029016">
    <property type="entry name" value="GAF-like_dom_sf"/>
</dbReference>
<dbReference type="GO" id="GO:0007602">
    <property type="term" value="P:phototransduction"/>
    <property type="evidence" value="ECO:0007669"/>
    <property type="project" value="UniProtKB-ARBA"/>
</dbReference>
<feature type="binding site" evidence="7">
    <location>
        <position position="532"/>
    </location>
    <ligand>
        <name>AMP</name>
        <dbReference type="ChEBI" id="CHEBI:456215"/>
    </ligand>
</feature>
<evidence type="ECO:0000256" key="9">
    <source>
        <dbReference type="RuleBase" id="RU363067"/>
    </source>
</evidence>
<comment type="similarity">
    <text evidence="2 9">Belongs to the cyclic nucleotide phosphodiesterase family.</text>
</comment>
<dbReference type="SMART" id="SM00065">
    <property type="entry name" value="GAF"/>
    <property type="match status" value="1"/>
</dbReference>
<feature type="binding site" evidence="7">
    <location>
        <begin position="380"/>
        <end position="384"/>
    </location>
    <ligand>
        <name>AMP</name>
        <dbReference type="ChEBI" id="CHEBI:456215"/>
    </ligand>
</feature>
<dbReference type="Pfam" id="PF00233">
    <property type="entry name" value="PDEase_I"/>
    <property type="match status" value="1"/>
</dbReference>
<dbReference type="GO" id="GO:0010754">
    <property type="term" value="P:negative regulation of cGMP-mediated signaling"/>
    <property type="evidence" value="ECO:0007669"/>
    <property type="project" value="UniProtKB-ARBA"/>
</dbReference>
<evidence type="ECO:0000256" key="3">
    <source>
        <dbReference type="ARBA" id="ARBA00022535"/>
    </source>
</evidence>
<dbReference type="Proteomes" id="UP001152747">
    <property type="component" value="Unassembled WGS sequence"/>
</dbReference>
<evidence type="ECO:0000256" key="4">
    <source>
        <dbReference type="ARBA" id="ARBA00022723"/>
    </source>
</evidence>
<dbReference type="InterPro" id="IPR023088">
    <property type="entry name" value="PDEase"/>
</dbReference>
<evidence type="ECO:0000256" key="10">
    <source>
        <dbReference type="SAM" id="MobiDB-lite"/>
    </source>
</evidence>
<feature type="compositionally biased region" description="Low complexity" evidence="10">
    <location>
        <begin position="1"/>
        <end position="21"/>
    </location>
</feature>
<evidence type="ECO:0000259" key="11">
    <source>
        <dbReference type="PROSITE" id="PS51845"/>
    </source>
</evidence>
<comment type="cofactor">
    <cofactor evidence="9">
        <name>a divalent metal cation</name>
        <dbReference type="ChEBI" id="CHEBI:60240"/>
    </cofactor>
    <text evidence="9">Binds 2 divalent metal cations per subunit. Site 1 may preferentially bind zinc ions, while site 2 has a preference for magnesium and/or manganese ions.</text>
</comment>
<dbReference type="GO" id="GO:0007635">
    <property type="term" value="P:chemosensory behavior"/>
    <property type="evidence" value="ECO:0007669"/>
    <property type="project" value="UniProtKB-ARBA"/>
</dbReference>
<feature type="binding site" evidence="8">
    <location>
        <position position="532"/>
    </location>
    <ligand>
        <name>Zn(2+)</name>
        <dbReference type="ChEBI" id="CHEBI:29105"/>
        <label>1</label>
    </ligand>
</feature>
<dbReference type="SUPFAM" id="SSF109604">
    <property type="entry name" value="HD-domain/PDEase-like"/>
    <property type="match status" value="1"/>
</dbReference>
<feature type="binding site" evidence="8">
    <location>
        <position position="421"/>
    </location>
    <ligand>
        <name>Zn(2+)</name>
        <dbReference type="ChEBI" id="CHEBI:29105"/>
        <label>2</label>
    </ligand>
</feature>
<dbReference type="InterPro" id="IPR003018">
    <property type="entry name" value="GAF"/>
</dbReference>
<name>A0A9P1IIW6_9PELO</name>
<dbReference type="PROSITE" id="PS51845">
    <property type="entry name" value="PDEASE_I_2"/>
    <property type="match status" value="1"/>
</dbReference>
<proteinExistence type="inferred from homology"/>
<feature type="compositionally biased region" description="Basic and acidic residues" evidence="10">
    <location>
        <begin position="27"/>
        <end position="43"/>
    </location>
</feature>
<protein>
    <recommendedName>
        <fullName evidence="9">Phosphodiesterase</fullName>
        <ecNumber evidence="9">3.1.4.-</ecNumber>
    </recommendedName>
</protein>
<dbReference type="OrthoDB" id="295473at2759"/>
<dbReference type="SMART" id="SM00471">
    <property type="entry name" value="HDc"/>
    <property type="match status" value="1"/>
</dbReference>
<feature type="region of interest" description="Disordered" evidence="10">
    <location>
        <begin position="1"/>
        <end position="61"/>
    </location>
</feature>
<dbReference type="PRINTS" id="PR00387">
    <property type="entry name" value="PDIESTERASE1"/>
</dbReference>
<evidence type="ECO:0000256" key="6">
    <source>
        <dbReference type="PIRSR" id="PIRSR623088-1"/>
    </source>
</evidence>
<evidence type="ECO:0000256" key="7">
    <source>
        <dbReference type="PIRSR" id="PIRSR623088-2"/>
    </source>
</evidence>
<feature type="binding site" evidence="8">
    <location>
        <position position="384"/>
    </location>
    <ligand>
        <name>Zn(2+)</name>
        <dbReference type="ChEBI" id="CHEBI:29105"/>
        <label>1</label>
    </ligand>
</feature>
<feature type="binding site" evidence="8">
    <location>
        <position position="421"/>
    </location>
    <ligand>
        <name>Zn(2+)</name>
        <dbReference type="ChEBI" id="CHEBI:29105"/>
        <label>1</label>
    </ligand>
</feature>